<evidence type="ECO:0000313" key="3">
    <source>
        <dbReference type="Proteomes" id="UP000295391"/>
    </source>
</evidence>
<dbReference type="Proteomes" id="UP000295391">
    <property type="component" value="Unassembled WGS sequence"/>
</dbReference>
<keyword evidence="3" id="KW-1185">Reference proteome</keyword>
<keyword evidence="1" id="KW-1133">Transmembrane helix</keyword>
<evidence type="ECO:0000256" key="1">
    <source>
        <dbReference type="SAM" id="Phobius"/>
    </source>
</evidence>
<feature type="transmembrane region" description="Helical" evidence="1">
    <location>
        <begin position="61"/>
        <end position="85"/>
    </location>
</feature>
<dbReference type="EMBL" id="SNYR01000002">
    <property type="protein sequence ID" value="TDQ64428.1"/>
    <property type="molecule type" value="Genomic_DNA"/>
</dbReference>
<accession>A0A4R6VLJ6</accession>
<reference evidence="2 3" key="1">
    <citation type="submission" date="2019-03" db="EMBL/GenBank/DDBJ databases">
        <title>Genomic Encyclopedia of Type Strains, Phase III (KMG-III): the genomes of soil and plant-associated and newly described type strains.</title>
        <authorList>
            <person name="Whitman W."/>
        </authorList>
    </citation>
    <scope>NUCLEOTIDE SEQUENCE [LARGE SCALE GENOMIC DNA]</scope>
    <source>
        <strain evidence="2 3">CGMCC 1.7002</strain>
    </source>
</reference>
<gene>
    <name evidence="2" type="ORF">ATL17_2447</name>
</gene>
<feature type="transmembrane region" description="Helical" evidence="1">
    <location>
        <begin position="6"/>
        <end position="29"/>
    </location>
</feature>
<proteinExistence type="predicted"/>
<sequence>MGWLATLFIILSSIFAAWVVLAIGFLWELRKEAVRRSRRSLPDLGTTIAVFRLGLTEPRYLAYRLTLGLLTALLLLSSIVIGIAFQ</sequence>
<evidence type="ECO:0000313" key="2">
    <source>
        <dbReference type="EMBL" id="TDQ64428.1"/>
    </source>
</evidence>
<dbReference type="RefSeq" id="WP_133573035.1">
    <property type="nucleotide sequence ID" value="NZ_SNYR01000002.1"/>
</dbReference>
<keyword evidence="1" id="KW-0472">Membrane</keyword>
<protein>
    <submittedName>
        <fullName evidence="2">Uncharacterized protein</fullName>
    </submittedName>
</protein>
<dbReference type="AlphaFoldDB" id="A0A4R6VLJ6"/>
<name>A0A4R6VLJ6_9HYPH</name>
<comment type="caution">
    <text evidence="2">The sequence shown here is derived from an EMBL/GenBank/DDBJ whole genome shotgun (WGS) entry which is preliminary data.</text>
</comment>
<organism evidence="2 3">
    <name type="scientific">Maritalea mobilis</name>
    <dbReference type="NCBI Taxonomy" id="483324"/>
    <lineage>
        <taxon>Bacteria</taxon>
        <taxon>Pseudomonadati</taxon>
        <taxon>Pseudomonadota</taxon>
        <taxon>Alphaproteobacteria</taxon>
        <taxon>Hyphomicrobiales</taxon>
        <taxon>Devosiaceae</taxon>
        <taxon>Maritalea</taxon>
    </lineage>
</organism>
<keyword evidence="1" id="KW-0812">Transmembrane</keyword>